<gene>
    <name evidence="1" type="ORF">QX51_07925</name>
</gene>
<dbReference type="RefSeq" id="WP_039679372.1">
    <property type="nucleotide sequence ID" value="NZ_JAWGXO010000020.1"/>
</dbReference>
<protein>
    <submittedName>
        <fullName evidence="1">Molybdopterin oxidoreductase</fullName>
    </submittedName>
</protein>
<dbReference type="InterPro" id="IPR036593">
    <property type="entry name" value="CPE0013-like_sf"/>
</dbReference>
<dbReference type="OrthoDB" id="9811531at2"/>
<dbReference type="Pfam" id="PF07892">
    <property type="entry name" value="DUF1667"/>
    <property type="match status" value="1"/>
</dbReference>
<comment type="caution">
    <text evidence="1">The sequence shown here is derived from an EMBL/GenBank/DDBJ whole genome shotgun (WGS) entry which is preliminary data.</text>
</comment>
<dbReference type="PANTHER" id="PTHR39450:SF1">
    <property type="entry name" value="DUF1667 DOMAIN-CONTAINING PROTEIN"/>
    <property type="match status" value="1"/>
</dbReference>
<keyword evidence="2" id="KW-1185">Reference proteome</keyword>
<dbReference type="SUPFAM" id="SSF160148">
    <property type="entry name" value="CPE0013-like"/>
    <property type="match status" value="1"/>
</dbReference>
<dbReference type="STRING" id="1577792.QX51_07925"/>
<dbReference type="Gene3D" id="3.10.530.10">
    <property type="entry name" value="CPE0013-like"/>
    <property type="match status" value="1"/>
</dbReference>
<sequence>MKKIFTCIICPNGCEVEVELKNNIIDNIEGATCKKGKEYVIQEISNPQRNIATSVKVLNGDLDIVSVRLNKSISKSMIFDVMKEIKTLEVKAPVKIGDIIKSNILNLDVDVIATKNIDSI</sequence>
<dbReference type="PANTHER" id="PTHR39450">
    <property type="entry name" value="MOLYBDOPTERIN OXIDOREDUCTASE, 4FE-4S CLUSTER-BINDING SUBUNIT"/>
    <property type="match status" value="1"/>
</dbReference>
<reference evidence="1 2" key="1">
    <citation type="submission" date="2014-12" db="EMBL/GenBank/DDBJ databases">
        <title>Draft genome sequence of Terrisporobacter sp. 08-306576, isolated from the blood culture of a bacteremia patient.</title>
        <authorList>
            <person name="Lund L.C."/>
            <person name="Sydenham T.V."/>
            <person name="Hogh S.V."/>
            <person name="Skov M.N."/>
            <person name="Kemp M."/>
            <person name="Justesen U.S."/>
        </authorList>
    </citation>
    <scope>NUCLEOTIDE SEQUENCE [LARGE SCALE GENOMIC DNA]</scope>
    <source>
        <strain evidence="1 2">08-306576</strain>
    </source>
</reference>
<dbReference type="InterPro" id="IPR012460">
    <property type="entry name" value="DUF1667"/>
</dbReference>
<name>A0A0B3VL49_9FIRM</name>
<organism evidence="1 2">
    <name type="scientific">Terrisporobacter othiniensis</name>
    <dbReference type="NCBI Taxonomy" id="1577792"/>
    <lineage>
        <taxon>Bacteria</taxon>
        <taxon>Bacillati</taxon>
        <taxon>Bacillota</taxon>
        <taxon>Clostridia</taxon>
        <taxon>Peptostreptococcales</taxon>
        <taxon>Peptostreptococcaceae</taxon>
        <taxon>Terrisporobacter</taxon>
    </lineage>
</organism>
<evidence type="ECO:0000313" key="1">
    <source>
        <dbReference type="EMBL" id="KHS57511.1"/>
    </source>
</evidence>
<dbReference type="Proteomes" id="UP000031189">
    <property type="component" value="Unassembled WGS sequence"/>
</dbReference>
<dbReference type="AlphaFoldDB" id="A0A0B3VL49"/>
<proteinExistence type="predicted"/>
<evidence type="ECO:0000313" key="2">
    <source>
        <dbReference type="Proteomes" id="UP000031189"/>
    </source>
</evidence>
<dbReference type="EMBL" id="JWHR01000072">
    <property type="protein sequence ID" value="KHS57511.1"/>
    <property type="molecule type" value="Genomic_DNA"/>
</dbReference>
<accession>A0A0B3VL49</accession>